<dbReference type="InterPro" id="IPR002763">
    <property type="entry name" value="DUF72"/>
</dbReference>
<reference evidence="1" key="1">
    <citation type="submission" date="2020-07" db="EMBL/GenBank/DDBJ databases">
        <title>Huge and variable diversity of episymbiotic CPR bacteria and DPANN archaea in groundwater ecosystems.</title>
        <authorList>
            <person name="He C.Y."/>
            <person name="Keren R."/>
            <person name="Whittaker M."/>
            <person name="Farag I.F."/>
            <person name="Doudna J."/>
            <person name="Cate J.H.D."/>
            <person name="Banfield J.F."/>
        </authorList>
    </citation>
    <scope>NUCLEOTIDE SEQUENCE</scope>
    <source>
        <strain evidence="1">NC_groundwater_1482_Ag_S-0.65um_47_24</strain>
    </source>
</reference>
<dbReference type="SUPFAM" id="SSF117396">
    <property type="entry name" value="TM1631-like"/>
    <property type="match status" value="1"/>
</dbReference>
<dbReference type="PANTHER" id="PTHR30348">
    <property type="entry name" value="UNCHARACTERIZED PROTEIN YECE"/>
    <property type="match status" value="1"/>
</dbReference>
<dbReference type="InterPro" id="IPR036520">
    <property type="entry name" value="UPF0759_sf"/>
</dbReference>
<evidence type="ECO:0000313" key="1">
    <source>
        <dbReference type="EMBL" id="MBI4596222.1"/>
    </source>
</evidence>
<proteinExistence type="predicted"/>
<dbReference type="Pfam" id="PF01904">
    <property type="entry name" value="DUF72"/>
    <property type="match status" value="1"/>
</dbReference>
<organism evidence="1 2">
    <name type="scientific">Tectimicrobiota bacterium</name>
    <dbReference type="NCBI Taxonomy" id="2528274"/>
    <lineage>
        <taxon>Bacteria</taxon>
        <taxon>Pseudomonadati</taxon>
        <taxon>Nitrospinota/Tectimicrobiota group</taxon>
        <taxon>Candidatus Tectimicrobiota</taxon>
    </lineage>
</organism>
<dbReference type="Gene3D" id="3.20.20.410">
    <property type="entry name" value="Protein of unknown function UPF0759"/>
    <property type="match status" value="1"/>
</dbReference>
<feature type="non-terminal residue" evidence="1">
    <location>
        <position position="1"/>
    </location>
</feature>
<comment type="caution">
    <text evidence="1">The sequence shown here is derived from an EMBL/GenBank/DDBJ whole genome shotgun (WGS) entry which is preliminary data.</text>
</comment>
<dbReference type="EMBL" id="JACQWF010000337">
    <property type="protein sequence ID" value="MBI4596222.1"/>
    <property type="molecule type" value="Genomic_DNA"/>
</dbReference>
<dbReference type="PANTHER" id="PTHR30348:SF13">
    <property type="entry name" value="UPF0759 PROTEIN YUNF"/>
    <property type="match status" value="1"/>
</dbReference>
<gene>
    <name evidence="1" type="ORF">HY730_07605</name>
</gene>
<dbReference type="AlphaFoldDB" id="A0A933LRD2"/>
<name>A0A933LRD2_UNCTE</name>
<sequence length="109" mass="12494">AFLGKEDLSLVCVDEPQGFKSSVPPITEITAPLALIRFHGRNTENWERKGLSSTEKFNYLYSDEELMEWSPRILEMAKKAAELHVIFKNKHADFPVRNAMQMKELLGLT</sequence>
<dbReference type="Proteomes" id="UP000772181">
    <property type="component" value="Unassembled WGS sequence"/>
</dbReference>
<evidence type="ECO:0000313" key="2">
    <source>
        <dbReference type="Proteomes" id="UP000772181"/>
    </source>
</evidence>
<protein>
    <submittedName>
        <fullName evidence="1">DUF72 domain-containing protein</fullName>
    </submittedName>
</protein>
<accession>A0A933LRD2</accession>